<dbReference type="EMBL" id="NBXB01000084">
    <property type="protein sequence ID" value="RFA11685.1"/>
    <property type="molecule type" value="Genomic_DNA"/>
</dbReference>
<name>A0A3E0VPU6_9MICO</name>
<comment type="caution">
    <text evidence="2">The sequence shown here is derived from an EMBL/GenBank/DDBJ whole genome shotgun (WGS) entry which is preliminary data.</text>
</comment>
<feature type="domain" description="Cupin type-2" evidence="1">
    <location>
        <begin position="44"/>
        <end position="112"/>
    </location>
</feature>
<organism evidence="2 3">
    <name type="scientific">Subtercola boreus</name>
    <dbReference type="NCBI Taxonomy" id="120213"/>
    <lineage>
        <taxon>Bacteria</taxon>
        <taxon>Bacillati</taxon>
        <taxon>Actinomycetota</taxon>
        <taxon>Actinomycetes</taxon>
        <taxon>Micrococcales</taxon>
        <taxon>Microbacteriaceae</taxon>
        <taxon>Subtercola</taxon>
    </lineage>
</organism>
<accession>A0A3E0VPU6</accession>
<dbReference type="RefSeq" id="WP_116413156.1">
    <property type="nucleotide sequence ID" value="NZ_NBXB01000084.1"/>
</dbReference>
<dbReference type="Pfam" id="PF07883">
    <property type="entry name" value="Cupin_2"/>
    <property type="match status" value="1"/>
</dbReference>
<protein>
    <recommendedName>
        <fullName evidence="1">Cupin type-2 domain-containing protein</fullName>
    </recommendedName>
</protein>
<dbReference type="InterPro" id="IPR011051">
    <property type="entry name" value="RmlC_Cupin_sf"/>
</dbReference>
<dbReference type="InterPro" id="IPR014710">
    <property type="entry name" value="RmlC-like_jellyroll"/>
</dbReference>
<evidence type="ECO:0000313" key="2">
    <source>
        <dbReference type="EMBL" id="RFA11685.1"/>
    </source>
</evidence>
<dbReference type="AlphaFoldDB" id="A0A3E0VPU6"/>
<evidence type="ECO:0000313" key="3">
    <source>
        <dbReference type="Proteomes" id="UP000256541"/>
    </source>
</evidence>
<reference evidence="2 3" key="1">
    <citation type="submission" date="2017-04" db="EMBL/GenBank/DDBJ databases">
        <title>Comparative genome analysis of Subtercola boreus.</title>
        <authorList>
            <person name="Cho Y.-J."/>
            <person name="Cho A."/>
            <person name="Kim O.-S."/>
            <person name="Lee J.-I."/>
        </authorList>
    </citation>
    <scope>NUCLEOTIDE SEQUENCE [LARGE SCALE GENOMIC DNA]</scope>
    <source>
        <strain evidence="2 3">P27479</strain>
    </source>
</reference>
<dbReference type="OrthoDB" id="129561at2"/>
<dbReference type="PANTHER" id="PTHR38599:SF1">
    <property type="entry name" value="CUPIN DOMAIN PROTEIN (AFU_ORTHOLOGUE AFUA_3G13620)"/>
    <property type="match status" value="1"/>
</dbReference>
<dbReference type="InterPro" id="IPR013096">
    <property type="entry name" value="Cupin_2"/>
</dbReference>
<dbReference type="Gene3D" id="2.60.120.10">
    <property type="entry name" value="Jelly Rolls"/>
    <property type="match status" value="1"/>
</dbReference>
<dbReference type="Proteomes" id="UP000256541">
    <property type="component" value="Unassembled WGS sequence"/>
</dbReference>
<proteinExistence type="predicted"/>
<evidence type="ECO:0000259" key="1">
    <source>
        <dbReference type="Pfam" id="PF07883"/>
    </source>
</evidence>
<gene>
    <name evidence="2" type="ORF">B7R22_18390</name>
</gene>
<dbReference type="SUPFAM" id="SSF51182">
    <property type="entry name" value="RmlC-like cupins"/>
    <property type="match status" value="1"/>
</dbReference>
<dbReference type="CDD" id="cd02235">
    <property type="entry name" value="cupin_BLL4011-like"/>
    <property type="match status" value="1"/>
</dbReference>
<sequence>MTDQTTSANNAIPKDADELRGRLKRTEIQHVSSSIPGRDIVQVLTEIPVNVSSGWHHHPGEEVGYIVAGTVKMERKDRTTQTLNAGDGFLIPPGVPHNATDLGPDTGRMLSTYIVEQGKPIATLET</sequence>
<dbReference type="PANTHER" id="PTHR38599">
    <property type="entry name" value="CUPIN DOMAIN PROTEIN (AFU_ORTHOLOGUE AFUA_3G13620)"/>
    <property type="match status" value="1"/>
</dbReference>